<protein>
    <submittedName>
        <fullName evidence="4">Uncharacterized protein</fullName>
    </submittedName>
</protein>
<evidence type="ECO:0000313" key="5">
    <source>
        <dbReference type="Proteomes" id="UP000053766"/>
    </source>
</evidence>
<organism evidence="4 5">
    <name type="scientific">Dictyocaulus viviparus</name>
    <name type="common">Bovine lungworm</name>
    <dbReference type="NCBI Taxonomy" id="29172"/>
    <lineage>
        <taxon>Eukaryota</taxon>
        <taxon>Metazoa</taxon>
        <taxon>Ecdysozoa</taxon>
        <taxon>Nematoda</taxon>
        <taxon>Chromadorea</taxon>
        <taxon>Rhabditida</taxon>
        <taxon>Rhabditina</taxon>
        <taxon>Rhabditomorpha</taxon>
        <taxon>Strongyloidea</taxon>
        <taxon>Metastrongylidae</taxon>
        <taxon>Dictyocaulus</taxon>
    </lineage>
</organism>
<feature type="region of interest" description="Disordered" evidence="2">
    <location>
        <begin position="356"/>
        <end position="386"/>
    </location>
</feature>
<feature type="compositionally biased region" description="Low complexity" evidence="2">
    <location>
        <begin position="368"/>
        <end position="386"/>
    </location>
</feature>
<keyword evidence="3" id="KW-0472">Membrane</keyword>
<keyword evidence="3" id="KW-0812">Transmembrane</keyword>
<evidence type="ECO:0000256" key="2">
    <source>
        <dbReference type="SAM" id="MobiDB-lite"/>
    </source>
</evidence>
<sequence>MLNGDFYEENNGCNDYEYYNIERKRSRSRNRERKHRHSSGSVSNLGPTASSLLETNNFLEAEVIRLRNELSCTGIRIRALENELSNGLAIRGNLEKELSVYRASQKKWQEMATKNSQVLKQTEMQLSANKEQVLFLTKRNEVLGKKCQELVEKNRICREEYESFFLAEARHSSDLYIGMERPVILHYRKADALQLVNSMRREVENMQTTADLRLVDFKRMENDLTTARERERMWKVEKVELERKLCAKVFDLYFAYLFFNFDIDVFFKFQGFYLIIFLTKIFALFVFSKLLDSLLTNEKKKIEEQRKRDKAQLEQLQNKLKCEQPGWDSQLGVEAVFRAVESIKREFAGQLEQLNNQITGGRPPRILSAPPSSDMCASASSNSATI</sequence>
<accession>A0A0D8XZ44</accession>
<gene>
    <name evidence="4" type="ORF">DICVIV_04762</name>
</gene>
<dbReference type="EMBL" id="KN716245">
    <property type="protein sequence ID" value="KJH49132.1"/>
    <property type="molecule type" value="Genomic_DNA"/>
</dbReference>
<keyword evidence="5" id="KW-1185">Reference proteome</keyword>
<feature type="compositionally biased region" description="Basic residues" evidence="2">
    <location>
        <begin position="25"/>
        <end position="38"/>
    </location>
</feature>
<dbReference type="AlphaFoldDB" id="A0A0D8XZ44"/>
<evidence type="ECO:0000256" key="1">
    <source>
        <dbReference type="SAM" id="Coils"/>
    </source>
</evidence>
<proteinExistence type="predicted"/>
<feature type="region of interest" description="Disordered" evidence="2">
    <location>
        <begin position="25"/>
        <end position="48"/>
    </location>
</feature>
<feature type="transmembrane region" description="Helical" evidence="3">
    <location>
        <begin position="271"/>
        <end position="291"/>
    </location>
</feature>
<keyword evidence="1" id="KW-0175">Coiled coil</keyword>
<name>A0A0D8XZ44_DICVI</name>
<reference evidence="5" key="2">
    <citation type="journal article" date="2016" name="Sci. Rep.">
        <title>Dictyocaulus viviparus genome, variome and transcriptome elucidate lungworm biology and support future intervention.</title>
        <authorList>
            <person name="McNulty S.N."/>
            <person name="Strube C."/>
            <person name="Rosa B.A."/>
            <person name="Martin J.C."/>
            <person name="Tyagi R."/>
            <person name="Choi Y.J."/>
            <person name="Wang Q."/>
            <person name="Hallsworth Pepin K."/>
            <person name="Zhang X."/>
            <person name="Ozersky P."/>
            <person name="Wilson R.K."/>
            <person name="Sternberg P.W."/>
            <person name="Gasser R.B."/>
            <person name="Mitreva M."/>
        </authorList>
    </citation>
    <scope>NUCLEOTIDE SEQUENCE [LARGE SCALE GENOMIC DNA]</scope>
    <source>
        <strain evidence="5">HannoverDv2000</strain>
    </source>
</reference>
<evidence type="ECO:0000313" key="4">
    <source>
        <dbReference type="EMBL" id="KJH49132.1"/>
    </source>
</evidence>
<dbReference type="Proteomes" id="UP000053766">
    <property type="component" value="Unassembled WGS sequence"/>
</dbReference>
<feature type="coiled-coil region" evidence="1">
    <location>
        <begin position="49"/>
        <end position="97"/>
    </location>
</feature>
<dbReference type="OrthoDB" id="5877542at2759"/>
<keyword evidence="3" id="KW-1133">Transmembrane helix</keyword>
<evidence type="ECO:0000256" key="3">
    <source>
        <dbReference type="SAM" id="Phobius"/>
    </source>
</evidence>
<reference evidence="4 5" key="1">
    <citation type="submission" date="2013-11" db="EMBL/GenBank/DDBJ databases">
        <title>Draft genome of the bovine lungworm Dictyocaulus viviparus.</title>
        <authorList>
            <person name="Mitreva M."/>
        </authorList>
    </citation>
    <scope>NUCLEOTIDE SEQUENCE [LARGE SCALE GENOMIC DNA]</scope>
    <source>
        <strain evidence="4 5">HannoverDv2000</strain>
    </source>
</reference>